<dbReference type="InterPro" id="IPR029069">
    <property type="entry name" value="HotDog_dom_sf"/>
</dbReference>
<dbReference type="PROSITE" id="PS51257">
    <property type="entry name" value="PROKAR_LIPOPROTEIN"/>
    <property type="match status" value="1"/>
</dbReference>
<dbReference type="AlphaFoldDB" id="A0A326UAN6"/>
<dbReference type="CDD" id="cd03443">
    <property type="entry name" value="PaaI_thioesterase"/>
    <property type="match status" value="1"/>
</dbReference>
<sequence length="154" mass="17029">MEKSAFQDIFAGSTSYCWGCGCNNQYGLQLKSYWAEDGEGTICVWRPQAHHTAAWPDILSGGIIASLIDCHSVCTAMMVAHRDENVAWSSEPAIIYITASLQYLKPTSMAHPVTLRATVREQTERKMRVECGVFSQDEVCARGEVIAVRLAPKT</sequence>
<name>A0A326UAN6_THEHA</name>
<accession>A0A326UAN6</accession>
<proteinExistence type="predicted"/>
<organism evidence="2 3">
    <name type="scientific">Thermosporothrix hazakensis</name>
    <dbReference type="NCBI Taxonomy" id="644383"/>
    <lineage>
        <taxon>Bacteria</taxon>
        <taxon>Bacillati</taxon>
        <taxon>Chloroflexota</taxon>
        <taxon>Ktedonobacteria</taxon>
        <taxon>Ktedonobacterales</taxon>
        <taxon>Thermosporotrichaceae</taxon>
        <taxon>Thermosporothrix</taxon>
    </lineage>
</organism>
<protein>
    <submittedName>
        <fullName evidence="2">Thioesterase superfamily protein</fullName>
    </submittedName>
</protein>
<gene>
    <name evidence="2" type="ORF">EI42_01820</name>
</gene>
<evidence type="ECO:0000313" key="3">
    <source>
        <dbReference type="Proteomes" id="UP000248806"/>
    </source>
</evidence>
<dbReference type="OrthoDB" id="9792301at2"/>
<dbReference type="InterPro" id="IPR006683">
    <property type="entry name" value="Thioestr_dom"/>
</dbReference>
<feature type="domain" description="Thioesterase" evidence="1">
    <location>
        <begin position="58"/>
        <end position="139"/>
    </location>
</feature>
<keyword evidence="3" id="KW-1185">Reference proteome</keyword>
<dbReference type="SUPFAM" id="SSF54637">
    <property type="entry name" value="Thioesterase/thiol ester dehydrase-isomerase"/>
    <property type="match status" value="1"/>
</dbReference>
<evidence type="ECO:0000313" key="2">
    <source>
        <dbReference type="EMBL" id="PZW32728.1"/>
    </source>
</evidence>
<dbReference type="Gene3D" id="3.10.129.10">
    <property type="entry name" value="Hotdog Thioesterase"/>
    <property type="match status" value="1"/>
</dbReference>
<dbReference type="EMBL" id="QKUF01000004">
    <property type="protein sequence ID" value="PZW32728.1"/>
    <property type="molecule type" value="Genomic_DNA"/>
</dbReference>
<reference evidence="2 3" key="1">
    <citation type="submission" date="2018-06" db="EMBL/GenBank/DDBJ databases">
        <title>Genomic Encyclopedia of Archaeal and Bacterial Type Strains, Phase II (KMG-II): from individual species to whole genera.</title>
        <authorList>
            <person name="Goeker M."/>
        </authorList>
    </citation>
    <scope>NUCLEOTIDE SEQUENCE [LARGE SCALE GENOMIC DNA]</scope>
    <source>
        <strain evidence="2 3">ATCC BAA-1881</strain>
    </source>
</reference>
<comment type="caution">
    <text evidence="2">The sequence shown here is derived from an EMBL/GenBank/DDBJ whole genome shotgun (WGS) entry which is preliminary data.</text>
</comment>
<dbReference type="RefSeq" id="WP_111321038.1">
    <property type="nucleotide sequence ID" value="NZ_BIFX01000002.1"/>
</dbReference>
<dbReference type="Pfam" id="PF03061">
    <property type="entry name" value="4HBT"/>
    <property type="match status" value="1"/>
</dbReference>
<evidence type="ECO:0000259" key="1">
    <source>
        <dbReference type="Pfam" id="PF03061"/>
    </source>
</evidence>
<dbReference type="Proteomes" id="UP000248806">
    <property type="component" value="Unassembled WGS sequence"/>
</dbReference>